<dbReference type="SMART" id="SM00248">
    <property type="entry name" value="ANK"/>
    <property type="match status" value="2"/>
</dbReference>
<accession>A0ABY7G8H9</accession>
<proteinExistence type="predicted"/>
<dbReference type="SUPFAM" id="SSF48403">
    <property type="entry name" value="Ankyrin repeat"/>
    <property type="match status" value="1"/>
</dbReference>
<name>A0ABY7G8H9_MYAAR</name>
<dbReference type="Proteomes" id="UP001164746">
    <property type="component" value="Chromosome 17"/>
</dbReference>
<keyword evidence="9" id="KW-1185">Reference proteome</keyword>
<dbReference type="PRINTS" id="PR00689">
    <property type="entry name" value="ACOABINDINGP"/>
</dbReference>
<keyword evidence="3 5" id="KW-0040">ANK repeat</keyword>
<dbReference type="InterPro" id="IPR002110">
    <property type="entry name" value="Ankyrin_rpt"/>
</dbReference>
<keyword evidence="2" id="KW-0677">Repeat</keyword>
<dbReference type="PANTHER" id="PTHR24119:SF0">
    <property type="entry name" value="ACYL-COA-BINDING DOMAIN-CONTAINING PROTEIN 6"/>
    <property type="match status" value="1"/>
</dbReference>
<feature type="domain" description="ACB" evidence="7">
    <location>
        <begin position="7"/>
        <end position="92"/>
    </location>
</feature>
<dbReference type="Gene3D" id="1.20.80.10">
    <property type="match status" value="1"/>
</dbReference>
<evidence type="ECO:0000256" key="4">
    <source>
        <dbReference type="ARBA" id="ARBA00023121"/>
    </source>
</evidence>
<evidence type="ECO:0000256" key="6">
    <source>
        <dbReference type="SAM" id="MobiDB-lite"/>
    </source>
</evidence>
<protein>
    <recommendedName>
        <fullName evidence="1">Acyl-CoA-binding domain-containing protein 6</fullName>
    </recommendedName>
</protein>
<dbReference type="SUPFAM" id="SSF47027">
    <property type="entry name" value="Acyl-CoA binding protein"/>
    <property type="match status" value="1"/>
</dbReference>
<evidence type="ECO:0000313" key="9">
    <source>
        <dbReference type="Proteomes" id="UP001164746"/>
    </source>
</evidence>
<dbReference type="PROSITE" id="PS51228">
    <property type="entry name" value="ACB_2"/>
    <property type="match status" value="1"/>
</dbReference>
<evidence type="ECO:0000256" key="2">
    <source>
        <dbReference type="ARBA" id="ARBA00022737"/>
    </source>
</evidence>
<keyword evidence="4" id="KW-0446">Lipid-binding</keyword>
<evidence type="ECO:0000256" key="1">
    <source>
        <dbReference type="ARBA" id="ARBA00018419"/>
    </source>
</evidence>
<organism evidence="8 9">
    <name type="scientific">Mya arenaria</name>
    <name type="common">Soft-shell clam</name>
    <dbReference type="NCBI Taxonomy" id="6604"/>
    <lineage>
        <taxon>Eukaryota</taxon>
        <taxon>Metazoa</taxon>
        <taxon>Spiralia</taxon>
        <taxon>Lophotrochozoa</taxon>
        <taxon>Mollusca</taxon>
        <taxon>Bivalvia</taxon>
        <taxon>Autobranchia</taxon>
        <taxon>Heteroconchia</taxon>
        <taxon>Euheterodonta</taxon>
        <taxon>Imparidentia</taxon>
        <taxon>Neoheterodontei</taxon>
        <taxon>Myida</taxon>
        <taxon>Myoidea</taxon>
        <taxon>Myidae</taxon>
        <taxon>Mya</taxon>
    </lineage>
</organism>
<feature type="repeat" description="ANK" evidence="5">
    <location>
        <begin position="196"/>
        <end position="228"/>
    </location>
</feature>
<dbReference type="Pfam" id="PF00887">
    <property type="entry name" value="ACBP"/>
    <property type="match status" value="1"/>
</dbReference>
<reference evidence="8" key="1">
    <citation type="submission" date="2022-11" db="EMBL/GenBank/DDBJ databases">
        <title>Centuries of genome instability and evolution in soft-shell clam transmissible cancer (bioRxiv).</title>
        <authorList>
            <person name="Hart S.F.M."/>
            <person name="Yonemitsu M.A."/>
            <person name="Giersch R.M."/>
            <person name="Beal B.F."/>
            <person name="Arriagada G."/>
            <person name="Davis B.W."/>
            <person name="Ostrander E.A."/>
            <person name="Goff S.P."/>
            <person name="Metzger M.J."/>
        </authorList>
    </citation>
    <scope>NUCLEOTIDE SEQUENCE</scope>
    <source>
        <strain evidence="8">MELC-2E11</strain>
        <tissue evidence="8">Siphon/mantle</tissue>
    </source>
</reference>
<dbReference type="InterPro" id="IPR035984">
    <property type="entry name" value="Acyl-CoA-binding_sf"/>
</dbReference>
<dbReference type="InterPro" id="IPR014352">
    <property type="entry name" value="FERM/acyl-CoA-bd_prot_sf"/>
</dbReference>
<feature type="region of interest" description="Disordered" evidence="6">
    <location>
        <begin position="94"/>
        <end position="122"/>
    </location>
</feature>
<sequence>MESVEKNENHFDSATEFVRSNSNKLGTETLLYLYARYKQVKEGTCNVPKPGFLDFQGKQKWEAWKKLGNMTKEKAMKEYVKALTKDIPDWSSKLQNCGESGDSDKPRSSGNGLGVSVSTMQNDEEDLDDELKTVFDWCKEGDVTKVANILKKNQSCVNLKDDEGMVLLHWAADRGDADMVHMLLSKGASVDKQDDTGQTALHYAISCDHKDVMKALLEAKASLDILDKEGETARDMLSDASKEIQDIVKNFLAR</sequence>
<evidence type="ECO:0000256" key="3">
    <source>
        <dbReference type="ARBA" id="ARBA00023043"/>
    </source>
</evidence>
<evidence type="ECO:0000259" key="7">
    <source>
        <dbReference type="PROSITE" id="PS51228"/>
    </source>
</evidence>
<dbReference type="Pfam" id="PF12796">
    <property type="entry name" value="Ank_2"/>
    <property type="match status" value="1"/>
</dbReference>
<dbReference type="PROSITE" id="PS50088">
    <property type="entry name" value="ANK_REPEAT"/>
    <property type="match status" value="2"/>
</dbReference>
<dbReference type="EMBL" id="CP111028">
    <property type="protein sequence ID" value="WAR30715.1"/>
    <property type="molecule type" value="Genomic_DNA"/>
</dbReference>
<evidence type="ECO:0000256" key="5">
    <source>
        <dbReference type="PROSITE-ProRule" id="PRU00023"/>
    </source>
</evidence>
<dbReference type="InterPro" id="IPR000582">
    <property type="entry name" value="Acyl-CoA-binding_protein"/>
</dbReference>
<dbReference type="Gene3D" id="1.25.40.20">
    <property type="entry name" value="Ankyrin repeat-containing domain"/>
    <property type="match status" value="1"/>
</dbReference>
<feature type="repeat" description="ANK" evidence="5">
    <location>
        <begin position="163"/>
        <end position="195"/>
    </location>
</feature>
<dbReference type="PROSITE" id="PS50297">
    <property type="entry name" value="ANK_REP_REGION"/>
    <property type="match status" value="2"/>
</dbReference>
<dbReference type="PANTHER" id="PTHR24119">
    <property type="entry name" value="ACYL-COA-BINDING DOMAIN-CONTAINING PROTEIN 6"/>
    <property type="match status" value="1"/>
</dbReference>
<dbReference type="InterPro" id="IPR036770">
    <property type="entry name" value="Ankyrin_rpt-contain_sf"/>
</dbReference>
<evidence type="ECO:0000313" key="8">
    <source>
        <dbReference type="EMBL" id="WAR30715.1"/>
    </source>
</evidence>
<gene>
    <name evidence="8" type="ORF">MAR_033257</name>
</gene>